<dbReference type="RefSeq" id="WP_182492612.1">
    <property type="nucleotide sequence ID" value="NZ_JACJIS010000001.1"/>
</dbReference>
<sequence length="187" mass="21439">MHPEEGSYLGAYLNHTSKFKLFVNIINHLFDDSDKLDDILNNQNNLKATIEKFDKEYYTVLIDNKKYLIKKVVDSRVISYKDETALLLILAPVLKNAFEYLSKYTCKPLGVLVHNYSVDSNSIIGVTLTGNSFELITDNEKENLSTVIKFDNDVKVLGDINMINYEMSLKHHAVLEIINLTYTYSCN</sequence>
<gene>
    <name evidence="1" type="ORF">GGR22_000735</name>
</gene>
<dbReference type="Proteomes" id="UP000555003">
    <property type="component" value="Unassembled WGS sequence"/>
</dbReference>
<reference evidence="1 2" key="1">
    <citation type="submission" date="2020-08" db="EMBL/GenBank/DDBJ databases">
        <title>Genomic Encyclopedia of Type Strains, Phase IV (KMG-IV): sequencing the most valuable type-strain genomes for metagenomic binning, comparative biology and taxonomic classification.</title>
        <authorList>
            <person name="Goeker M."/>
        </authorList>
    </citation>
    <scope>NUCLEOTIDE SEQUENCE [LARGE SCALE GENOMIC DNA]</scope>
    <source>
        <strain evidence="1 2">DSM 100397</strain>
    </source>
</reference>
<evidence type="ECO:0000313" key="2">
    <source>
        <dbReference type="Proteomes" id="UP000555003"/>
    </source>
</evidence>
<keyword evidence="2" id="KW-1185">Reference proteome</keyword>
<proteinExistence type="predicted"/>
<protein>
    <submittedName>
        <fullName evidence="1">Uncharacterized protein</fullName>
    </submittedName>
</protein>
<dbReference type="EMBL" id="JACJIS010000001">
    <property type="protein sequence ID" value="MBA9072609.1"/>
    <property type="molecule type" value="Genomic_DNA"/>
</dbReference>
<evidence type="ECO:0000313" key="1">
    <source>
        <dbReference type="EMBL" id="MBA9072609.1"/>
    </source>
</evidence>
<accession>A0ABR6DLQ4</accession>
<organism evidence="1 2">
    <name type="scientific">Flavobacterium gossypii</name>
    <dbReference type="NCBI Taxonomy" id="1646119"/>
    <lineage>
        <taxon>Bacteria</taxon>
        <taxon>Pseudomonadati</taxon>
        <taxon>Bacteroidota</taxon>
        <taxon>Flavobacteriia</taxon>
        <taxon>Flavobacteriales</taxon>
        <taxon>Flavobacteriaceae</taxon>
        <taxon>Flavobacterium</taxon>
    </lineage>
</organism>
<name>A0ABR6DLQ4_9FLAO</name>
<comment type="caution">
    <text evidence="1">The sequence shown here is derived from an EMBL/GenBank/DDBJ whole genome shotgun (WGS) entry which is preliminary data.</text>
</comment>